<feature type="transmembrane region" description="Helical" evidence="1">
    <location>
        <begin position="177"/>
        <end position="197"/>
    </location>
</feature>
<evidence type="ECO:0000313" key="2">
    <source>
        <dbReference type="EMBL" id="MPM05050.1"/>
    </source>
</evidence>
<protein>
    <submittedName>
        <fullName evidence="2">Uncharacterized protein</fullName>
    </submittedName>
</protein>
<evidence type="ECO:0000256" key="1">
    <source>
        <dbReference type="SAM" id="Phobius"/>
    </source>
</evidence>
<dbReference type="AlphaFoldDB" id="A0A644WMM8"/>
<feature type="transmembrane region" description="Helical" evidence="1">
    <location>
        <begin position="152"/>
        <end position="171"/>
    </location>
</feature>
<sequence>MSKTLLYLFLWSCSFLVGMTPAFGQHDSVAFVCDGKRPQQVKIPLNDYPVKMKIEGEKTHRVKITECAGDSVKIRIQSSKKERQAIEEKYGTEAFFAIRNGHYTPQQQDSISRRADSLKKAAQYERTATVAVGTILYIKIPNRQRPEMKKRVALIDLLGFASALMIIGSPYTESPAVYVAVAAFSVGVGIASLTTEYKKIKFSEDWRIQ</sequence>
<keyword evidence="1" id="KW-0812">Transmembrane</keyword>
<proteinExistence type="predicted"/>
<keyword evidence="1" id="KW-1133">Transmembrane helix</keyword>
<reference evidence="2" key="1">
    <citation type="submission" date="2019-08" db="EMBL/GenBank/DDBJ databases">
        <authorList>
            <person name="Kucharzyk K."/>
            <person name="Murdoch R.W."/>
            <person name="Higgins S."/>
            <person name="Loffler F."/>
        </authorList>
    </citation>
    <scope>NUCLEOTIDE SEQUENCE</scope>
</reference>
<dbReference type="EMBL" id="VSSQ01001095">
    <property type="protein sequence ID" value="MPM05050.1"/>
    <property type="molecule type" value="Genomic_DNA"/>
</dbReference>
<organism evidence="2">
    <name type="scientific">bioreactor metagenome</name>
    <dbReference type="NCBI Taxonomy" id="1076179"/>
    <lineage>
        <taxon>unclassified sequences</taxon>
        <taxon>metagenomes</taxon>
        <taxon>ecological metagenomes</taxon>
    </lineage>
</organism>
<gene>
    <name evidence="2" type="ORF">SDC9_51332</name>
</gene>
<name>A0A644WMM8_9ZZZZ</name>
<accession>A0A644WMM8</accession>
<keyword evidence="1" id="KW-0472">Membrane</keyword>
<comment type="caution">
    <text evidence="2">The sequence shown here is derived from an EMBL/GenBank/DDBJ whole genome shotgun (WGS) entry which is preliminary data.</text>
</comment>